<evidence type="ECO:0000313" key="2">
    <source>
        <dbReference type="Proteomes" id="UP000269208"/>
    </source>
</evidence>
<dbReference type="Proteomes" id="UP000269208">
    <property type="component" value="Chromosome"/>
</dbReference>
<dbReference type="EMBL" id="LR134190">
    <property type="protein sequence ID" value="VEB61308.1"/>
    <property type="molecule type" value="Genomic_DNA"/>
</dbReference>
<evidence type="ECO:0000313" key="1">
    <source>
        <dbReference type="EMBL" id="VEB61308.1"/>
    </source>
</evidence>
<dbReference type="PIRSF" id="PIRSF004417">
    <property type="entry name" value="Anti_term_Q"/>
    <property type="match status" value="1"/>
</dbReference>
<name>A0A447U5N7_SALET</name>
<reference evidence="1 2" key="1">
    <citation type="submission" date="2018-12" db="EMBL/GenBank/DDBJ databases">
        <authorList>
            <consortium name="Pathogen Informatics"/>
        </authorList>
    </citation>
    <scope>NUCLEOTIDE SEQUENCE [LARGE SCALE GENOMIC DNA]</scope>
    <source>
        <strain evidence="1 2">NCTC6754</strain>
    </source>
</reference>
<organism evidence="1 2">
    <name type="scientific">Salmonella enterica I</name>
    <dbReference type="NCBI Taxonomy" id="59201"/>
    <lineage>
        <taxon>Bacteria</taxon>
        <taxon>Pseudomonadati</taxon>
        <taxon>Pseudomonadota</taxon>
        <taxon>Gammaproteobacteria</taxon>
        <taxon>Enterobacterales</taxon>
        <taxon>Enterobacteriaceae</taxon>
        <taxon>Salmonella</taxon>
    </lineage>
</organism>
<dbReference type="Pfam" id="PF06323">
    <property type="entry name" value="Phage_antiter_Q"/>
    <property type="match status" value="1"/>
</dbReference>
<accession>A0A447U5N7</accession>
<dbReference type="AlphaFoldDB" id="A0A447U5N7"/>
<proteinExistence type="predicted"/>
<dbReference type="InterPro" id="IPR010455">
    <property type="entry name" value="Phage_82_GpQ"/>
</dbReference>
<dbReference type="InterPro" id="IPR049596">
    <property type="entry name" value="YlcG-like"/>
</dbReference>
<protein>
    <submittedName>
        <fullName evidence="1">Antiterminator-like protein</fullName>
    </submittedName>
</protein>
<sequence length="275" mass="32584">MKPELIEILRMRWQRLRIYRRPGSVLVDYRILRNFVRIYQFTGFYSMNTQYLQYVREQLMVATADLSGETKGQLLAWLENAQFDTKNYPRKKQRIWDEETESWITLNNPPIPGKQSLAKGSAIPLVKPVEYSTASWRRAVLSLDEHYKAWLLWNYSENTCWEHQVEITRWAWCEFRQQLAGRKMAGKTVERLKKLIWLAAQDVREGLAGRYVYQQQELASLCGVKPDNWSHNYADYWRAMSNIFKRLDTESLLCLVKTRSQQKATFSQQGIAKVN</sequence>
<gene>
    <name evidence="1" type="primary">ylcG</name>
    <name evidence="1" type="ORF">NCTC6754_06887</name>
</gene>
<dbReference type="NCBIfam" id="NF033498">
    <property type="entry name" value="YlcG_phage_expr"/>
    <property type="match status" value="1"/>
</dbReference>